<accession>A0A8J7IEC9</accession>
<keyword evidence="6" id="KW-1185">Reference proteome</keyword>
<reference evidence="5" key="1">
    <citation type="submission" date="2020-10" db="EMBL/GenBank/DDBJ databases">
        <title>Paenihalocynthiibacter styelae gen. nov., sp. nov., isolated from stalked sea squirt Styela clava.</title>
        <authorList>
            <person name="Kim Y.-O."/>
            <person name="Yoon J.-H."/>
        </authorList>
    </citation>
    <scope>NUCLEOTIDE SEQUENCE</scope>
    <source>
        <strain evidence="5">MYP1-1</strain>
    </source>
</reference>
<dbReference type="NCBIfam" id="TIGR03308">
    <property type="entry name" value="phn_thr-fam"/>
    <property type="match status" value="1"/>
</dbReference>
<evidence type="ECO:0000256" key="3">
    <source>
        <dbReference type="ARBA" id="ARBA00022737"/>
    </source>
</evidence>
<evidence type="ECO:0000313" key="6">
    <source>
        <dbReference type="Proteomes" id="UP000640583"/>
    </source>
</evidence>
<dbReference type="InterPro" id="IPR017694">
    <property type="entry name" value="Phosphonate_tfrase_rpt"/>
</dbReference>
<evidence type="ECO:0000256" key="4">
    <source>
        <dbReference type="ARBA" id="ARBA00023315"/>
    </source>
</evidence>
<proteinExistence type="inferred from homology"/>
<dbReference type="AlphaFoldDB" id="A0A8J7IEC9"/>
<gene>
    <name evidence="5" type="ORF">H1D41_07155</name>
</gene>
<dbReference type="Pfam" id="PF00132">
    <property type="entry name" value="Hexapep"/>
    <property type="match status" value="1"/>
</dbReference>
<dbReference type="CDD" id="cd03349">
    <property type="entry name" value="LbH_XAT"/>
    <property type="match status" value="1"/>
</dbReference>
<sequence length="203" mass="22450">MLSDEKPLLHGDVQQANSSFGRYTEVGHNSVVLNSELGDYSYCGPNCDIANTSIGKFSNIASNVRIGPTDHPMHTASLHHFMYRSSWYWDDAEDDTAFFAGRSARRAFIGHDTWIGHGAIIKPDVTIGHGAVIAAGAIVTKDVAPYTIVGGVTARLIRERLPSDIAERLMDLAWWDWPHDEIRSALNDFRVLSAGSFLDKYQS</sequence>
<dbReference type="InterPro" id="IPR050179">
    <property type="entry name" value="Trans_hexapeptide_repeat"/>
</dbReference>
<name>A0A8J7IEC9_9RHOB</name>
<dbReference type="PANTHER" id="PTHR43300">
    <property type="entry name" value="ACETYLTRANSFERASE"/>
    <property type="match status" value="1"/>
</dbReference>
<dbReference type="Gene3D" id="2.160.10.10">
    <property type="entry name" value="Hexapeptide repeat proteins"/>
    <property type="match status" value="1"/>
</dbReference>
<dbReference type="PROSITE" id="PS00101">
    <property type="entry name" value="HEXAPEP_TRANSFERASES"/>
    <property type="match status" value="1"/>
</dbReference>
<protein>
    <submittedName>
        <fullName evidence="5">Chloramphenicol acetyltransferase</fullName>
    </submittedName>
</protein>
<comment type="similarity">
    <text evidence="1">Belongs to the transferase hexapeptide repeat family.</text>
</comment>
<dbReference type="InterPro" id="IPR001451">
    <property type="entry name" value="Hexapep"/>
</dbReference>
<evidence type="ECO:0000256" key="1">
    <source>
        <dbReference type="ARBA" id="ARBA00007274"/>
    </source>
</evidence>
<keyword evidence="4" id="KW-0012">Acyltransferase</keyword>
<dbReference type="SUPFAM" id="SSF51161">
    <property type="entry name" value="Trimeric LpxA-like enzymes"/>
    <property type="match status" value="1"/>
</dbReference>
<dbReference type="RefSeq" id="WP_228848242.1">
    <property type="nucleotide sequence ID" value="NZ_JADCKQ010000004.1"/>
</dbReference>
<keyword evidence="2" id="KW-0808">Transferase</keyword>
<dbReference type="EMBL" id="JADCKQ010000004">
    <property type="protein sequence ID" value="MBI1493407.1"/>
    <property type="molecule type" value="Genomic_DNA"/>
</dbReference>
<dbReference type="Proteomes" id="UP000640583">
    <property type="component" value="Unassembled WGS sequence"/>
</dbReference>
<evidence type="ECO:0000313" key="5">
    <source>
        <dbReference type="EMBL" id="MBI1493407.1"/>
    </source>
</evidence>
<evidence type="ECO:0000256" key="2">
    <source>
        <dbReference type="ARBA" id="ARBA00022679"/>
    </source>
</evidence>
<dbReference type="GO" id="GO:0016746">
    <property type="term" value="F:acyltransferase activity"/>
    <property type="evidence" value="ECO:0007669"/>
    <property type="project" value="UniProtKB-KW"/>
</dbReference>
<dbReference type="InterPro" id="IPR011004">
    <property type="entry name" value="Trimer_LpxA-like_sf"/>
</dbReference>
<keyword evidence="3" id="KW-0677">Repeat</keyword>
<dbReference type="InterPro" id="IPR018357">
    <property type="entry name" value="Hexapep_transf_CS"/>
</dbReference>
<dbReference type="PANTHER" id="PTHR43300:SF11">
    <property type="entry name" value="ACETYLTRANSFERASE RV3034C-RELATED"/>
    <property type="match status" value="1"/>
</dbReference>
<comment type="caution">
    <text evidence="5">The sequence shown here is derived from an EMBL/GenBank/DDBJ whole genome shotgun (WGS) entry which is preliminary data.</text>
</comment>
<organism evidence="5 6">
    <name type="scientific">Halocynthiibacter styelae</name>
    <dbReference type="NCBI Taxonomy" id="2761955"/>
    <lineage>
        <taxon>Bacteria</taxon>
        <taxon>Pseudomonadati</taxon>
        <taxon>Pseudomonadota</taxon>
        <taxon>Alphaproteobacteria</taxon>
        <taxon>Rhodobacterales</taxon>
        <taxon>Paracoccaceae</taxon>
        <taxon>Halocynthiibacter</taxon>
    </lineage>
</organism>